<comment type="subcellular location">
    <subcellularLocation>
        <location evidence="1">Bacterial microcompartment</location>
    </subcellularLocation>
</comment>
<dbReference type="InterPro" id="IPR036677">
    <property type="entry name" value="EutN_CcmL_sf"/>
</dbReference>
<dbReference type="GO" id="GO:0031469">
    <property type="term" value="C:bacterial microcompartment"/>
    <property type="evidence" value="ECO:0007669"/>
    <property type="project" value="UniProtKB-SubCell"/>
</dbReference>
<proteinExistence type="predicted"/>
<dbReference type="OrthoDB" id="281843at2"/>
<accession>A0A517ZN71</accession>
<dbReference type="Gene3D" id="2.40.50.220">
    <property type="entry name" value="EutN/Ccml"/>
    <property type="match status" value="1"/>
</dbReference>
<evidence type="ECO:0000256" key="1">
    <source>
        <dbReference type="ARBA" id="ARBA00024322"/>
    </source>
</evidence>
<dbReference type="EMBL" id="CP036276">
    <property type="protein sequence ID" value="QDU43916.1"/>
    <property type="molecule type" value="Genomic_DNA"/>
</dbReference>
<dbReference type="Proteomes" id="UP000319383">
    <property type="component" value="Chromosome"/>
</dbReference>
<dbReference type="AlphaFoldDB" id="A0A517ZN71"/>
<dbReference type="PROSITE" id="PS51932">
    <property type="entry name" value="BMV"/>
    <property type="match status" value="1"/>
</dbReference>
<evidence type="ECO:0000313" key="3">
    <source>
        <dbReference type="EMBL" id="QDU43916.1"/>
    </source>
</evidence>
<dbReference type="InterPro" id="IPR004992">
    <property type="entry name" value="EutN_CcmL"/>
</dbReference>
<dbReference type="PANTHER" id="PTHR36539">
    <property type="entry name" value="ETHANOLAMINE UTILIZATION PROTEIN EUTN"/>
    <property type="match status" value="1"/>
</dbReference>
<dbReference type="Pfam" id="PF03319">
    <property type="entry name" value="EutN_CcmL"/>
    <property type="match status" value="1"/>
</dbReference>
<organism evidence="3 4">
    <name type="scientific">Symmachiella dynata</name>
    <dbReference type="NCBI Taxonomy" id="2527995"/>
    <lineage>
        <taxon>Bacteria</taxon>
        <taxon>Pseudomonadati</taxon>
        <taxon>Planctomycetota</taxon>
        <taxon>Planctomycetia</taxon>
        <taxon>Planctomycetales</taxon>
        <taxon>Planctomycetaceae</taxon>
        <taxon>Symmachiella</taxon>
    </lineage>
</organism>
<evidence type="ECO:0000256" key="2">
    <source>
        <dbReference type="ARBA" id="ARBA00024446"/>
    </source>
</evidence>
<evidence type="ECO:0000313" key="4">
    <source>
        <dbReference type="Proteomes" id="UP000319383"/>
    </source>
</evidence>
<reference evidence="3 4" key="1">
    <citation type="submission" date="2019-02" db="EMBL/GenBank/DDBJ databases">
        <title>Deep-cultivation of Planctomycetes and their phenomic and genomic characterization uncovers novel biology.</title>
        <authorList>
            <person name="Wiegand S."/>
            <person name="Jogler M."/>
            <person name="Boedeker C."/>
            <person name="Pinto D."/>
            <person name="Vollmers J."/>
            <person name="Rivas-Marin E."/>
            <person name="Kohn T."/>
            <person name="Peeters S.H."/>
            <person name="Heuer A."/>
            <person name="Rast P."/>
            <person name="Oberbeckmann S."/>
            <person name="Bunk B."/>
            <person name="Jeske O."/>
            <person name="Meyerdierks A."/>
            <person name="Storesund J.E."/>
            <person name="Kallscheuer N."/>
            <person name="Luecker S."/>
            <person name="Lage O.M."/>
            <person name="Pohl T."/>
            <person name="Merkel B.J."/>
            <person name="Hornburger P."/>
            <person name="Mueller R.-W."/>
            <person name="Bruemmer F."/>
            <person name="Labrenz M."/>
            <person name="Spormann A.M."/>
            <person name="Op den Camp H."/>
            <person name="Overmann J."/>
            <person name="Amann R."/>
            <person name="Jetten M.S.M."/>
            <person name="Mascher T."/>
            <person name="Medema M.H."/>
            <person name="Devos D.P."/>
            <person name="Kaster A.-K."/>
            <person name="Ovreas L."/>
            <person name="Rohde M."/>
            <person name="Galperin M.Y."/>
            <person name="Jogler C."/>
        </authorList>
    </citation>
    <scope>NUCLEOTIDE SEQUENCE [LARGE SCALE GENOMIC DNA]</scope>
    <source>
        <strain evidence="3 4">Mal52</strain>
    </source>
</reference>
<dbReference type="PANTHER" id="PTHR36539:SF1">
    <property type="entry name" value="BACTERIAL MICROCOMPARTMENT SHELL VERTEX PROTEIN EUTN"/>
    <property type="match status" value="1"/>
</dbReference>
<dbReference type="KEGG" id="sdyn:Mal52_23940"/>
<protein>
    <submittedName>
        <fullName evidence="3">Carbon dioxide concentrating mechanism protein CcmL</fullName>
    </submittedName>
</protein>
<name>A0A517ZN71_9PLAN</name>
<dbReference type="RefSeq" id="WP_145376192.1">
    <property type="nucleotide sequence ID" value="NZ_CP036270.1"/>
</dbReference>
<sequence>MRIADVIGKVTLSKCHPELTGATWLVATSLSLEGIRGDKAGRGEPFVVFDERGAAEGSRIAVSEGAEAAAPFHPGDKPIDAYNTAILDTINI</sequence>
<keyword evidence="4" id="KW-1185">Reference proteome</keyword>
<keyword evidence="2" id="KW-1283">Bacterial microcompartment</keyword>
<dbReference type="SUPFAM" id="SSF159133">
    <property type="entry name" value="EutN/CcmL-like"/>
    <property type="match status" value="1"/>
</dbReference>
<gene>
    <name evidence="3" type="primary">ccmL_1</name>
    <name evidence="3" type="ORF">Mal52_23940</name>
</gene>